<dbReference type="GO" id="GO:0008234">
    <property type="term" value="F:cysteine-type peptidase activity"/>
    <property type="evidence" value="ECO:0007669"/>
    <property type="project" value="InterPro"/>
</dbReference>
<reference evidence="7 8" key="2">
    <citation type="journal article" date="2014" name="BMC Genomics">
        <title>An improved genome of the model marine alga Ostreococcus tauri unfolds by assessing Illumina de novo assemblies.</title>
        <authorList>
            <person name="Blanc-Mathieu R."/>
            <person name="Verhelst B."/>
            <person name="Derelle E."/>
            <person name="Rombauts S."/>
            <person name="Bouget F.Y."/>
            <person name="Carre I."/>
            <person name="Chateau A."/>
            <person name="Eyre-Walker A."/>
            <person name="Grimsley N."/>
            <person name="Moreau H."/>
            <person name="Piegu B."/>
            <person name="Rivals E."/>
            <person name="Schackwitz W."/>
            <person name="Van de Peer Y."/>
            <person name="Piganeau G."/>
        </authorList>
    </citation>
    <scope>NUCLEOTIDE SEQUENCE [LARGE SCALE GENOMIC DNA]</scope>
    <source>
        <strain evidence="8">OTTH 0595 / CCAP 157/2 / RCC745</strain>
    </source>
</reference>
<feature type="compositionally biased region" description="Basic and acidic residues" evidence="5">
    <location>
        <begin position="768"/>
        <end position="780"/>
    </location>
</feature>
<dbReference type="InParanoid" id="A0A090M6M6"/>
<evidence type="ECO:0000313" key="8">
    <source>
        <dbReference type="Proteomes" id="UP000009170"/>
    </source>
</evidence>
<sequence length="829" mass="93063">MSRVDDDVRDGLSTDARASDASEAPRTTDALIRKHGASTDAAFGHRREGGRMTSRELTWKLTRLEKCADALRGRGKAVSAKLEQQMAYVRDAADVAAREERRGRERASMEFETMAVRAERSPLGKARSMGGERRTSVDFERFAHAREATPSGRRASEVDDAAAAVARTLDAINHEHGLGGDIKRQWSEVGVRSNGQRQLDAALGRESEPKPRRGDEQTYYRRATRTTTNAIGRLFGLSSKESDEKNDRGGVTQSDDRPPAKRRASSRGKKTEPIMVDLLESEEERGEDDLETSTKVLDSSDAVTTSGDELRRSTRSSRYRSLQTELGNLSTMYPDAKVKGAVQITLGDLENLKDGSMLNDQCVDFFLKYVQIETIGKQFPDVLSKVHFFNSFFYQKLAQRNDLESGVDAATASHARVKGWTKGVDVFEKEFLLIPVHSGLHWSLAIVCYAGFDQSERDPMILHMDSLTQSGGHNSEMVAKNVRRYLNKEWVARGKGDEEDKFTTKTLPCLRPNVPRQQNGCDCGVFILAFVEKFLTEKPQILEESQVRLATQRRIFGTTDTDVFLRKNWFPNECVDELRIKLTALIIDCVAASLEDNDLSKITLKEARNHHLKELDHRQLMTKRAESRAEKERHQRIEAKEEQARLKLKAQTLDSNDEKKKDENAAQAENDEDEDFNIGIVEDHDRSRSQPRTYTKTTQSTFLGSNWNRANDKTSVGGSSKNVVAFSGQSYRVGSYNSSVKPAMPKPGGPGSSASDLIKRHNRSQARLTEERLSERKETQQKIQQYTSSGGTGDENGDPKPKAKNESTLLDRLSRMRTANRNQTEVENT</sequence>
<dbReference type="KEGG" id="ota:OT_ostta12g01360"/>
<dbReference type="Pfam" id="PF02902">
    <property type="entry name" value="Peptidase_C48"/>
    <property type="match status" value="1"/>
</dbReference>
<dbReference type="PANTHER" id="PTHR47764">
    <property type="entry name" value="UBIQUITIN-LIKE-SPECIFIC PROTEASE 2B-RELATED"/>
    <property type="match status" value="1"/>
</dbReference>
<dbReference type="RefSeq" id="XP_022840074.1">
    <property type="nucleotide sequence ID" value="XM_022982853.1"/>
</dbReference>
<evidence type="ECO:0000256" key="2">
    <source>
        <dbReference type="ARBA" id="ARBA00022670"/>
    </source>
</evidence>
<dbReference type="Gene3D" id="3.30.310.130">
    <property type="entry name" value="Ubiquitin-related"/>
    <property type="match status" value="1"/>
</dbReference>
<feature type="region of interest" description="Disordered" evidence="5">
    <location>
        <begin position="737"/>
        <end position="829"/>
    </location>
</feature>
<dbReference type="InterPro" id="IPR003653">
    <property type="entry name" value="Peptidase_C48_C"/>
</dbReference>
<dbReference type="PANTHER" id="PTHR47764:SF2">
    <property type="entry name" value="UBIQUITIN-LIKE PROTEASE FAMILY PROFILE DOMAIN-CONTAINING PROTEIN"/>
    <property type="match status" value="1"/>
</dbReference>
<keyword evidence="2" id="KW-0645">Protease</keyword>
<dbReference type="Proteomes" id="UP000009170">
    <property type="component" value="Unassembled WGS sequence"/>
</dbReference>
<dbReference type="SUPFAM" id="SSF54001">
    <property type="entry name" value="Cysteine proteinases"/>
    <property type="match status" value="1"/>
</dbReference>
<dbReference type="InterPro" id="IPR038765">
    <property type="entry name" value="Papain-like_cys_pep_sf"/>
</dbReference>
<dbReference type="EMBL" id="CAID01000012">
    <property type="protein sequence ID" value="CEF99851.1"/>
    <property type="molecule type" value="Genomic_DNA"/>
</dbReference>
<evidence type="ECO:0000259" key="6">
    <source>
        <dbReference type="PROSITE" id="PS50600"/>
    </source>
</evidence>
<evidence type="ECO:0000256" key="4">
    <source>
        <dbReference type="SAM" id="Coils"/>
    </source>
</evidence>
<evidence type="ECO:0000256" key="1">
    <source>
        <dbReference type="ARBA" id="ARBA00005234"/>
    </source>
</evidence>
<comment type="similarity">
    <text evidence="1">Belongs to the peptidase C48 family.</text>
</comment>
<feature type="domain" description="Ubiquitin-like protease family profile" evidence="6">
    <location>
        <begin position="342"/>
        <end position="534"/>
    </location>
</feature>
<evidence type="ECO:0000256" key="5">
    <source>
        <dbReference type="SAM" id="MobiDB-lite"/>
    </source>
</evidence>
<proteinExistence type="inferred from homology"/>
<dbReference type="STRING" id="70448.A0A090M6M6"/>
<dbReference type="GO" id="GO:0006508">
    <property type="term" value="P:proteolysis"/>
    <property type="evidence" value="ECO:0007669"/>
    <property type="project" value="UniProtKB-KW"/>
</dbReference>
<accession>A0A090M6M6</accession>
<name>A0A090M6M6_OSTTA</name>
<feature type="compositionally biased region" description="Basic and acidic residues" evidence="5">
    <location>
        <begin position="1"/>
        <end position="20"/>
    </location>
</feature>
<comment type="caution">
    <text evidence="7">The sequence shown here is derived from an EMBL/GenBank/DDBJ whole genome shotgun (WGS) entry which is preliminary data.</text>
</comment>
<protein>
    <submittedName>
        <fullName evidence="7">Peptidase C48, SUMO/Sentrin/Ubl1</fullName>
    </submittedName>
</protein>
<feature type="compositionally biased region" description="Basic and acidic residues" evidence="5">
    <location>
        <begin position="203"/>
        <end position="219"/>
    </location>
</feature>
<feature type="compositionally biased region" description="Polar residues" evidence="5">
    <location>
        <begin position="817"/>
        <end position="829"/>
    </location>
</feature>
<dbReference type="Gene3D" id="1.10.418.20">
    <property type="match status" value="1"/>
</dbReference>
<keyword evidence="4" id="KW-0175">Coiled coil</keyword>
<dbReference type="PROSITE" id="PS50600">
    <property type="entry name" value="ULP_PROTEASE"/>
    <property type="match status" value="1"/>
</dbReference>
<feature type="compositionally biased region" description="Polar residues" evidence="5">
    <location>
        <begin position="293"/>
        <end position="307"/>
    </location>
</feature>
<feature type="compositionally biased region" description="Polar residues" evidence="5">
    <location>
        <begin position="690"/>
        <end position="717"/>
    </location>
</feature>
<organism evidence="7 8">
    <name type="scientific">Ostreococcus tauri</name>
    <name type="common">Marine green alga</name>
    <dbReference type="NCBI Taxonomy" id="70448"/>
    <lineage>
        <taxon>Eukaryota</taxon>
        <taxon>Viridiplantae</taxon>
        <taxon>Chlorophyta</taxon>
        <taxon>Mamiellophyceae</taxon>
        <taxon>Mamiellales</taxon>
        <taxon>Bathycoccaceae</taxon>
        <taxon>Ostreococcus</taxon>
    </lineage>
</organism>
<feature type="compositionally biased region" description="Acidic residues" evidence="5">
    <location>
        <begin position="279"/>
        <end position="291"/>
    </location>
</feature>
<feature type="compositionally biased region" description="Basic and acidic residues" evidence="5">
    <location>
        <begin position="240"/>
        <end position="259"/>
    </location>
</feature>
<dbReference type="OrthoDB" id="568156at2759"/>
<dbReference type="GeneID" id="9836144"/>
<keyword evidence="8" id="KW-1185">Reference proteome</keyword>
<feature type="compositionally biased region" description="Basic and acidic residues" evidence="5">
    <location>
        <begin position="43"/>
        <end position="52"/>
    </location>
</feature>
<feature type="region of interest" description="Disordered" evidence="5">
    <location>
        <begin position="192"/>
        <end position="319"/>
    </location>
</feature>
<dbReference type="AlphaFoldDB" id="A0A090M6M6"/>
<feature type="region of interest" description="Disordered" evidence="5">
    <location>
        <begin position="1"/>
        <end position="52"/>
    </location>
</feature>
<feature type="region of interest" description="Disordered" evidence="5">
    <location>
        <begin position="650"/>
        <end position="717"/>
    </location>
</feature>
<reference evidence="8" key="1">
    <citation type="journal article" date="2006" name="Proc. Natl. Acad. Sci. U.S.A.">
        <title>Genome analysis of the smallest free-living eukaryote Ostreococcus tauri unveils many unique features.</title>
        <authorList>
            <person name="Derelle E."/>
            <person name="Ferraz C."/>
            <person name="Rombauts S."/>
            <person name="Rouze P."/>
            <person name="Worden A.Z."/>
            <person name="Robbens S."/>
            <person name="Partensky F."/>
            <person name="Degroeve S."/>
            <person name="Echeynie S."/>
            <person name="Cooke R."/>
            <person name="Saeys Y."/>
            <person name="Wuyts J."/>
            <person name="Jabbari K."/>
            <person name="Bowler C."/>
            <person name="Panaud O."/>
            <person name="Piegu B."/>
            <person name="Ball S.G."/>
            <person name="Ral J.-P."/>
            <person name="Bouget F.-Y."/>
            <person name="Piganeau G."/>
            <person name="De Baets B."/>
            <person name="Picard A."/>
            <person name="Delseny M."/>
            <person name="Demaille J."/>
            <person name="Van de Peer Y."/>
            <person name="Moreau H."/>
        </authorList>
    </citation>
    <scope>NUCLEOTIDE SEQUENCE [LARGE SCALE GENOMIC DNA]</scope>
    <source>
        <strain evidence="8">OTTH 0595 / CCAP 157/2 / RCC745</strain>
    </source>
</reference>
<evidence type="ECO:0000313" key="7">
    <source>
        <dbReference type="EMBL" id="CEF99851.1"/>
    </source>
</evidence>
<keyword evidence="3" id="KW-0378">Hydrolase</keyword>
<gene>
    <name evidence="7" type="ORF">OT_ostta12g01360</name>
</gene>
<feature type="coiled-coil region" evidence="4">
    <location>
        <begin position="622"/>
        <end position="649"/>
    </location>
</feature>
<evidence type="ECO:0000256" key="3">
    <source>
        <dbReference type="ARBA" id="ARBA00022801"/>
    </source>
</evidence>